<comment type="caution">
    <text evidence="1">The sequence shown here is derived from an EMBL/GenBank/DDBJ whole genome shotgun (WGS) entry which is preliminary data.</text>
</comment>
<accession>A0A8X6KMK4</accession>
<gene>
    <name evidence="1" type="ORF">NPIL_458841</name>
</gene>
<evidence type="ECO:0000313" key="1">
    <source>
        <dbReference type="EMBL" id="GFS60120.1"/>
    </source>
</evidence>
<name>A0A8X6KMK4_NEPPI</name>
<dbReference type="Proteomes" id="UP000887013">
    <property type="component" value="Unassembled WGS sequence"/>
</dbReference>
<organism evidence="1 2">
    <name type="scientific">Nephila pilipes</name>
    <name type="common">Giant wood spider</name>
    <name type="synonym">Nephila maculata</name>
    <dbReference type="NCBI Taxonomy" id="299642"/>
    <lineage>
        <taxon>Eukaryota</taxon>
        <taxon>Metazoa</taxon>
        <taxon>Ecdysozoa</taxon>
        <taxon>Arthropoda</taxon>
        <taxon>Chelicerata</taxon>
        <taxon>Arachnida</taxon>
        <taxon>Araneae</taxon>
        <taxon>Araneomorphae</taxon>
        <taxon>Entelegynae</taxon>
        <taxon>Araneoidea</taxon>
        <taxon>Nephilidae</taxon>
        <taxon>Nephila</taxon>
    </lineage>
</organism>
<keyword evidence="2" id="KW-1185">Reference proteome</keyword>
<sequence>MISRITDLLKDLPNLISEKVSCLGQTSFILENCLNVSVYECLLHLLVWMLDWKFERIKETYFPIRPF</sequence>
<protein>
    <submittedName>
        <fullName evidence="1">Uncharacterized protein</fullName>
    </submittedName>
</protein>
<evidence type="ECO:0000313" key="2">
    <source>
        <dbReference type="Proteomes" id="UP000887013"/>
    </source>
</evidence>
<proteinExistence type="predicted"/>
<reference evidence="1" key="1">
    <citation type="submission" date="2020-08" db="EMBL/GenBank/DDBJ databases">
        <title>Multicomponent nature underlies the extraordinary mechanical properties of spider dragline silk.</title>
        <authorList>
            <person name="Kono N."/>
            <person name="Nakamura H."/>
            <person name="Mori M."/>
            <person name="Yoshida Y."/>
            <person name="Ohtoshi R."/>
            <person name="Malay A.D."/>
            <person name="Moran D.A.P."/>
            <person name="Tomita M."/>
            <person name="Numata K."/>
            <person name="Arakawa K."/>
        </authorList>
    </citation>
    <scope>NUCLEOTIDE SEQUENCE</scope>
</reference>
<dbReference type="EMBL" id="BMAW01093401">
    <property type="protein sequence ID" value="GFS60120.1"/>
    <property type="molecule type" value="Genomic_DNA"/>
</dbReference>
<dbReference type="AlphaFoldDB" id="A0A8X6KMK4"/>